<evidence type="ECO:0000256" key="1">
    <source>
        <dbReference type="ARBA" id="ARBA00004141"/>
    </source>
</evidence>
<evidence type="ECO:0000256" key="5">
    <source>
        <dbReference type="SAM" id="Phobius"/>
    </source>
</evidence>
<proteinExistence type="predicted"/>
<dbReference type="GO" id="GO:0016020">
    <property type="term" value="C:membrane"/>
    <property type="evidence" value="ECO:0007669"/>
    <property type="project" value="UniProtKB-SubCell"/>
</dbReference>
<accession>A0A7S2WW26</accession>
<keyword evidence="6" id="KW-0732">Signal</keyword>
<feature type="chain" id="PRO_5031528048" description="TLC domain-containing protein" evidence="6">
    <location>
        <begin position="20"/>
        <end position="318"/>
    </location>
</feature>
<keyword evidence="2 5" id="KW-0812">Transmembrane</keyword>
<dbReference type="InterPro" id="IPR006634">
    <property type="entry name" value="TLC-dom"/>
</dbReference>
<evidence type="ECO:0000313" key="8">
    <source>
        <dbReference type="EMBL" id="CAD9709082.1"/>
    </source>
</evidence>
<feature type="transmembrane region" description="Helical" evidence="5">
    <location>
        <begin position="183"/>
        <end position="205"/>
    </location>
</feature>
<dbReference type="Pfam" id="PF03798">
    <property type="entry name" value="TRAM_LAG1_CLN8"/>
    <property type="match status" value="1"/>
</dbReference>
<evidence type="ECO:0000256" key="2">
    <source>
        <dbReference type="ARBA" id="ARBA00022692"/>
    </source>
</evidence>
<gene>
    <name evidence="8" type="ORF">RMAR1173_LOCUS20074</name>
</gene>
<evidence type="ECO:0000259" key="7">
    <source>
        <dbReference type="Pfam" id="PF03798"/>
    </source>
</evidence>
<keyword evidence="4 5" id="KW-0472">Membrane</keyword>
<sequence>MKVVLVCLFGVVAASSAVAGFVWHNTGVMDEIVVDVPAMLRTVQWFMAFSFLHLAARSTPWTPMPSPEESRKGPSFTSWTVKFCNRACAFVHAAVCTVWALYSLHTLFLDRRDARSNALLPYTLAKNPDDDFLLFGVVEFTLGYAVYDFIYMMMREQDTLFMLHHLAMFLCFIPTLFFPSGFVIIVVGIAIAEITNPLLLPWMWSKDNAKRKDIPREDRAKHKARYQWLSGPLTLSYVIARGIVMPLSLLDVARALFWEGHMTPVTVWIWFYCCAGFLGSLLWIKSLVSGYLRMAFRKMPTEGSSPTSAKERTRKKAD</sequence>
<dbReference type="GO" id="GO:0055088">
    <property type="term" value="P:lipid homeostasis"/>
    <property type="evidence" value="ECO:0007669"/>
    <property type="project" value="TreeGrafter"/>
</dbReference>
<dbReference type="InterPro" id="IPR050846">
    <property type="entry name" value="TLCD"/>
</dbReference>
<keyword evidence="3 5" id="KW-1133">Transmembrane helix</keyword>
<evidence type="ECO:0000256" key="6">
    <source>
        <dbReference type="SAM" id="SignalP"/>
    </source>
</evidence>
<feature type="transmembrane region" description="Helical" evidence="5">
    <location>
        <begin position="132"/>
        <end position="152"/>
    </location>
</feature>
<protein>
    <recommendedName>
        <fullName evidence="7">TLC domain-containing protein</fullName>
    </recommendedName>
</protein>
<dbReference type="GO" id="GO:0005783">
    <property type="term" value="C:endoplasmic reticulum"/>
    <property type="evidence" value="ECO:0007669"/>
    <property type="project" value="TreeGrafter"/>
</dbReference>
<feature type="transmembrane region" description="Helical" evidence="5">
    <location>
        <begin position="159"/>
        <end position="177"/>
    </location>
</feature>
<evidence type="ECO:0000256" key="4">
    <source>
        <dbReference type="ARBA" id="ARBA00023136"/>
    </source>
</evidence>
<dbReference type="PANTHER" id="PTHR13439">
    <property type="entry name" value="CT120 PROTEIN"/>
    <property type="match status" value="1"/>
</dbReference>
<feature type="transmembrane region" description="Helical" evidence="5">
    <location>
        <begin position="226"/>
        <end position="247"/>
    </location>
</feature>
<dbReference type="AlphaFoldDB" id="A0A7S2WW26"/>
<name>A0A7S2WW26_9STRA</name>
<feature type="transmembrane region" description="Helical" evidence="5">
    <location>
        <begin position="83"/>
        <end position="102"/>
    </location>
</feature>
<dbReference type="PANTHER" id="PTHR13439:SF0">
    <property type="entry name" value="TOPOISOMERASE I DAMAGE AFFECTED PROTEIN 4"/>
    <property type="match status" value="1"/>
</dbReference>
<dbReference type="EMBL" id="HBHJ01030327">
    <property type="protein sequence ID" value="CAD9709082.1"/>
    <property type="molecule type" value="Transcribed_RNA"/>
</dbReference>
<reference evidence="8" key="1">
    <citation type="submission" date="2021-01" db="EMBL/GenBank/DDBJ databases">
        <authorList>
            <person name="Corre E."/>
            <person name="Pelletier E."/>
            <person name="Niang G."/>
            <person name="Scheremetjew M."/>
            <person name="Finn R."/>
            <person name="Kale V."/>
            <person name="Holt S."/>
            <person name="Cochrane G."/>
            <person name="Meng A."/>
            <person name="Brown T."/>
            <person name="Cohen L."/>
        </authorList>
    </citation>
    <scope>NUCLEOTIDE SEQUENCE</scope>
    <source>
        <strain evidence="8">CCMP1243</strain>
    </source>
</reference>
<feature type="transmembrane region" description="Helical" evidence="5">
    <location>
        <begin position="43"/>
        <end position="62"/>
    </location>
</feature>
<feature type="signal peptide" evidence="6">
    <location>
        <begin position="1"/>
        <end position="19"/>
    </location>
</feature>
<evidence type="ECO:0000256" key="3">
    <source>
        <dbReference type="ARBA" id="ARBA00022989"/>
    </source>
</evidence>
<feature type="transmembrane region" description="Helical" evidence="5">
    <location>
        <begin position="267"/>
        <end position="288"/>
    </location>
</feature>
<comment type="subcellular location">
    <subcellularLocation>
        <location evidence="1">Membrane</location>
        <topology evidence="1">Multi-pass membrane protein</topology>
    </subcellularLocation>
</comment>
<organism evidence="8">
    <name type="scientific">Rhizochromulina marina</name>
    <dbReference type="NCBI Taxonomy" id="1034831"/>
    <lineage>
        <taxon>Eukaryota</taxon>
        <taxon>Sar</taxon>
        <taxon>Stramenopiles</taxon>
        <taxon>Ochrophyta</taxon>
        <taxon>Dictyochophyceae</taxon>
        <taxon>Rhizochromulinales</taxon>
        <taxon>Rhizochromulina</taxon>
    </lineage>
</organism>
<feature type="domain" description="TLC" evidence="7">
    <location>
        <begin position="82"/>
        <end position="278"/>
    </location>
</feature>